<keyword evidence="6" id="KW-1185">Reference proteome</keyword>
<evidence type="ECO:0000256" key="1">
    <source>
        <dbReference type="ARBA" id="ARBA00010148"/>
    </source>
</evidence>
<evidence type="ECO:0000256" key="3">
    <source>
        <dbReference type="ARBA" id="ARBA00022781"/>
    </source>
</evidence>
<dbReference type="GO" id="GO:0046961">
    <property type="term" value="F:proton-transporting ATPase activity, rotational mechanism"/>
    <property type="evidence" value="ECO:0007669"/>
    <property type="project" value="InterPro"/>
</dbReference>
<keyword evidence="4" id="KW-0406">Ion transport</keyword>
<keyword evidence="3" id="KW-0375">Hydrogen ion transport</keyword>
<keyword evidence="2" id="KW-0813">Transport</keyword>
<dbReference type="SUPFAM" id="SSF159468">
    <property type="entry name" value="AtpF-like"/>
    <property type="match status" value="1"/>
</dbReference>
<evidence type="ECO:0000313" key="6">
    <source>
        <dbReference type="Proteomes" id="UP001431776"/>
    </source>
</evidence>
<reference evidence="5" key="1">
    <citation type="submission" date="2023-05" db="EMBL/GenBank/DDBJ databases">
        <title>Anaerotaeda fermentans gen. nov., sp. nov., a novel anaerobic planctomycete of the new family within the order Sedimentisphaerales isolated from Taman Peninsula, Russia.</title>
        <authorList>
            <person name="Khomyakova M.A."/>
            <person name="Merkel A.Y."/>
            <person name="Slobodkin A.I."/>
        </authorList>
    </citation>
    <scope>NUCLEOTIDE SEQUENCE</scope>
    <source>
        <strain evidence="5">M17dextr</strain>
    </source>
</reference>
<dbReference type="InterPro" id="IPR036906">
    <property type="entry name" value="ATPase_V1_fsu_sf"/>
</dbReference>
<dbReference type="InterPro" id="IPR008218">
    <property type="entry name" value="ATPase_V1-cplx_f_g_su"/>
</dbReference>
<dbReference type="EMBL" id="JASCXX010000018">
    <property type="protein sequence ID" value="MDI6450326.1"/>
    <property type="molecule type" value="Genomic_DNA"/>
</dbReference>
<name>A0AAW6U2H5_9BACT</name>
<dbReference type="PANTHER" id="PTHR13861">
    <property type="entry name" value="VACUOLAR ATP SYNTHASE SUBUNIT F"/>
    <property type="match status" value="1"/>
</dbReference>
<dbReference type="AlphaFoldDB" id="A0AAW6U2H5"/>
<accession>A0AAW6U2H5</accession>
<comment type="caution">
    <text evidence="5">The sequence shown here is derived from an EMBL/GenBank/DDBJ whole genome shotgun (WGS) entry which is preliminary data.</text>
</comment>
<dbReference type="Proteomes" id="UP001431776">
    <property type="component" value="Unassembled WGS sequence"/>
</dbReference>
<sequence>MRYSIIGDEETVLGFAIVGVLGKVATNAEEALRAFQDIVADKETSIVIVTERVADMIRPTVDRYVFRESFPLVVEIPDRHGPMPNRPSVKEMVNTAIGLKL</sequence>
<dbReference type="Pfam" id="PF01990">
    <property type="entry name" value="ATP-synt_F"/>
    <property type="match status" value="1"/>
</dbReference>
<protein>
    <submittedName>
        <fullName evidence="5">V-type ATP synthase subunit F</fullName>
    </submittedName>
</protein>
<dbReference type="RefSeq" id="WP_349245734.1">
    <property type="nucleotide sequence ID" value="NZ_JASCXX010000018.1"/>
</dbReference>
<dbReference type="PANTHER" id="PTHR13861:SF2">
    <property type="entry name" value="V-TYPE PROTON ATPASE SUBUNIT F"/>
    <property type="match status" value="1"/>
</dbReference>
<organism evidence="5 6">
    <name type="scientific">Anaerobaca lacustris</name>
    <dbReference type="NCBI Taxonomy" id="3044600"/>
    <lineage>
        <taxon>Bacteria</taxon>
        <taxon>Pseudomonadati</taxon>
        <taxon>Planctomycetota</taxon>
        <taxon>Phycisphaerae</taxon>
        <taxon>Sedimentisphaerales</taxon>
        <taxon>Anaerobacaceae</taxon>
        <taxon>Anaerobaca</taxon>
    </lineage>
</organism>
<evidence type="ECO:0000256" key="4">
    <source>
        <dbReference type="ARBA" id="ARBA00023065"/>
    </source>
</evidence>
<comment type="similarity">
    <text evidence="1">Belongs to the V-ATPase F subunit family.</text>
</comment>
<evidence type="ECO:0000313" key="5">
    <source>
        <dbReference type="EMBL" id="MDI6450326.1"/>
    </source>
</evidence>
<gene>
    <name evidence="5" type="ORF">QJ522_14795</name>
</gene>
<evidence type="ECO:0000256" key="2">
    <source>
        <dbReference type="ARBA" id="ARBA00022448"/>
    </source>
</evidence>
<proteinExistence type="inferred from homology"/>
<dbReference type="GO" id="GO:0016020">
    <property type="term" value="C:membrane"/>
    <property type="evidence" value="ECO:0007669"/>
    <property type="project" value="TreeGrafter"/>
</dbReference>
<dbReference type="Gene3D" id="3.40.50.10580">
    <property type="entry name" value="ATPase, V1 complex, subunit F"/>
    <property type="match status" value="1"/>
</dbReference>